<feature type="transmembrane region" description="Helical" evidence="1">
    <location>
        <begin position="17"/>
        <end position="40"/>
    </location>
</feature>
<accession>A0A8J6NET5</accession>
<keyword evidence="1" id="KW-0472">Membrane</keyword>
<dbReference type="InterPro" id="IPR003675">
    <property type="entry name" value="Rce1/LyrA-like_dom"/>
</dbReference>
<keyword evidence="1" id="KW-1133">Transmembrane helix</keyword>
<organism evidence="3 4">
    <name type="scientific">Candidatus Desulfobia pelagia</name>
    <dbReference type="NCBI Taxonomy" id="2841692"/>
    <lineage>
        <taxon>Bacteria</taxon>
        <taxon>Pseudomonadati</taxon>
        <taxon>Thermodesulfobacteriota</taxon>
        <taxon>Desulfobulbia</taxon>
        <taxon>Desulfobulbales</taxon>
        <taxon>Desulfobulbaceae</taxon>
        <taxon>Candidatus Desulfobia</taxon>
    </lineage>
</organism>
<comment type="caution">
    <text evidence="3">The sequence shown here is derived from an EMBL/GenBank/DDBJ whole genome shotgun (WGS) entry which is preliminary data.</text>
</comment>
<keyword evidence="1" id="KW-0812">Transmembrane</keyword>
<reference evidence="3 4" key="1">
    <citation type="submission" date="2020-08" db="EMBL/GenBank/DDBJ databases">
        <title>Bridging the membrane lipid divide: bacteria of the FCB group superphylum have the potential to synthesize archaeal ether lipids.</title>
        <authorList>
            <person name="Villanueva L."/>
            <person name="Von Meijenfeldt F.A.B."/>
            <person name="Westbye A.B."/>
            <person name="Yadav S."/>
            <person name="Hopmans E.C."/>
            <person name="Dutilh B.E."/>
            <person name="Sinninghe Damste J.S."/>
        </authorList>
    </citation>
    <scope>NUCLEOTIDE SEQUENCE [LARGE SCALE GENOMIC DNA]</scope>
    <source>
        <strain evidence="3">NIOZ-UU47</strain>
    </source>
</reference>
<evidence type="ECO:0000313" key="3">
    <source>
        <dbReference type="EMBL" id="MBC8317313.1"/>
    </source>
</evidence>
<keyword evidence="3" id="KW-0645">Protease</keyword>
<dbReference type="Proteomes" id="UP000614424">
    <property type="component" value="Unassembled WGS sequence"/>
</dbReference>
<keyword evidence="3" id="KW-0378">Hydrolase</keyword>
<dbReference type="GO" id="GO:0080120">
    <property type="term" value="P:CAAX-box protein maturation"/>
    <property type="evidence" value="ECO:0007669"/>
    <property type="project" value="UniProtKB-ARBA"/>
</dbReference>
<dbReference type="EMBL" id="JACNJZ010000082">
    <property type="protein sequence ID" value="MBC8317313.1"/>
    <property type="molecule type" value="Genomic_DNA"/>
</dbReference>
<dbReference type="GO" id="GO:0008237">
    <property type="term" value="F:metallopeptidase activity"/>
    <property type="evidence" value="ECO:0007669"/>
    <property type="project" value="UniProtKB-KW"/>
</dbReference>
<proteinExistence type="predicted"/>
<dbReference type="AlphaFoldDB" id="A0A8J6NET5"/>
<keyword evidence="3" id="KW-0482">Metalloprotease</keyword>
<evidence type="ECO:0000313" key="4">
    <source>
        <dbReference type="Proteomes" id="UP000614424"/>
    </source>
</evidence>
<name>A0A8J6NET5_9BACT</name>
<feature type="domain" description="CAAX prenyl protease 2/Lysostaphin resistance protein A-like" evidence="2">
    <location>
        <begin position="92"/>
        <end position="177"/>
    </location>
</feature>
<sequence length="192" mass="21733">MAPNAGVKTGCIDTWKYIFLSFAVIILFCSVKNYLVYLVYNTPSCKILCPSVFAASVFVVPDFVQKVFDFQSWLLEVGQDAVGITGYVKRLVFSSLVGAPLIEESMYRGPLFLLREHLSVFVWWFFAVSLSALFALSHGFSGLSLLPMFLLGAGSSWLLMTTRKFWPCLVLHFLYNLHVLSNHLYQSLFWGD</sequence>
<gene>
    <name evidence="3" type="ORF">H8E41_05365</name>
</gene>
<dbReference type="GO" id="GO:0004175">
    <property type="term" value="F:endopeptidase activity"/>
    <property type="evidence" value="ECO:0007669"/>
    <property type="project" value="UniProtKB-ARBA"/>
</dbReference>
<protein>
    <submittedName>
        <fullName evidence="3">CPBP family intramembrane metalloprotease</fullName>
    </submittedName>
</protein>
<dbReference type="Pfam" id="PF02517">
    <property type="entry name" value="Rce1-like"/>
    <property type="match status" value="1"/>
</dbReference>
<evidence type="ECO:0000259" key="2">
    <source>
        <dbReference type="Pfam" id="PF02517"/>
    </source>
</evidence>
<evidence type="ECO:0000256" key="1">
    <source>
        <dbReference type="SAM" id="Phobius"/>
    </source>
</evidence>
<feature type="transmembrane region" description="Helical" evidence="1">
    <location>
        <begin position="121"/>
        <end position="153"/>
    </location>
</feature>